<keyword evidence="2" id="KW-1185">Reference proteome</keyword>
<accession>A0ABD0RC77</accession>
<organism evidence="1 2">
    <name type="scientific">Cirrhinus mrigala</name>
    <name type="common">Mrigala</name>
    <dbReference type="NCBI Taxonomy" id="683832"/>
    <lineage>
        <taxon>Eukaryota</taxon>
        <taxon>Metazoa</taxon>
        <taxon>Chordata</taxon>
        <taxon>Craniata</taxon>
        <taxon>Vertebrata</taxon>
        <taxon>Euteleostomi</taxon>
        <taxon>Actinopterygii</taxon>
        <taxon>Neopterygii</taxon>
        <taxon>Teleostei</taxon>
        <taxon>Ostariophysi</taxon>
        <taxon>Cypriniformes</taxon>
        <taxon>Cyprinidae</taxon>
        <taxon>Labeoninae</taxon>
        <taxon>Labeonini</taxon>
        <taxon>Cirrhinus</taxon>
    </lineage>
</organism>
<proteinExistence type="predicted"/>
<reference evidence="1 2" key="1">
    <citation type="submission" date="2024-05" db="EMBL/GenBank/DDBJ databases">
        <title>Genome sequencing and assembly of Indian major carp, Cirrhinus mrigala (Hamilton, 1822).</title>
        <authorList>
            <person name="Mohindra V."/>
            <person name="Chowdhury L.M."/>
            <person name="Lal K."/>
            <person name="Jena J.K."/>
        </authorList>
    </citation>
    <scope>NUCLEOTIDE SEQUENCE [LARGE SCALE GENOMIC DNA]</scope>
    <source>
        <strain evidence="1">CM1030</strain>
        <tissue evidence="1">Blood</tissue>
    </source>
</reference>
<gene>
    <name evidence="1" type="ORF">M9458_009631</name>
</gene>
<comment type="caution">
    <text evidence="1">The sequence shown here is derived from an EMBL/GenBank/DDBJ whole genome shotgun (WGS) entry which is preliminary data.</text>
</comment>
<protein>
    <submittedName>
        <fullName evidence="1">Uncharacterized protein</fullName>
    </submittedName>
</protein>
<evidence type="ECO:0000313" key="1">
    <source>
        <dbReference type="EMBL" id="KAL0196059.1"/>
    </source>
</evidence>
<sequence>RGGQWITCRSHASMQGYGNVSVSVFVDKAHIHKDLKFEYVEDPTITKLEP</sequence>
<dbReference type="AlphaFoldDB" id="A0ABD0RC77"/>
<name>A0ABD0RC77_CIRMR</name>
<evidence type="ECO:0000313" key="2">
    <source>
        <dbReference type="Proteomes" id="UP001529510"/>
    </source>
</evidence>
<dbReference type="EMBL" id="JAMKFB020000004">
    <property type="protein sequence ID" value="KAL0196059.1"/>
    <property type="molecule type" value="Genomic_DNA"/>
</dbReference>
<feature type="non-terminal residue" evidence="1">
    <location>
        <position position="1"/>
    </location>
</feature>
<dbReference type="Proteomes" id="UP001529510">
    <property type="component" value="Unassembled WGS sequence"/>
</dbReference>
<feature type="non-terminal residue" evidence="1">
    <location>
        <position position="50"/>
    </location>
</feature>